<organism evidence="2 3">
    <name type="scientific">Lasius niger</name>
    <name type="common">Black garden ant</name>
    <dbReference type="NCBI Taxonomy" id="67767"/>
    <lineage>
        <taxon>Eukaryota</taxon>
        <taxon>Metazoa</taxon>
        <taxon>Ecdysozoa</taxon>
        <taxon>Arthropoda</taxon>
        <taxon>Hexapoda</taxon>
        <taxon>Insecta</taxon>
        <taxon>Pterygota</taxon>
        <taxon>Neoptera</taxon>
        <taxon>Endopterygota</taxon>
        <taxon>Hymenoptera</taxon>
        <taxon>Apocrita</taxon>
        <taxon>Aculeata</taxon>
        <taxon>Formicoidea</taxon>
        <taxon>Formicidae</taxon>
        <taxon>Formicinae</taxon>
        <taxon>Lasius</taxon>
        <taxon>Lasius</taxon>
    </lineage>
</organism>
<reference evidence="2 3" key="1">
    <citation type="submission" date="2015-04" db="EMBL/GenBank/DDBJ databases">
        <title>Lasius niger genome sequencing.</title>
        <authorList>
            <person name="Konorov E.A."/>
            <person name="Nikitin M.A."/>
            <person name="Kirill M.V."/>
            <person name="Chang P."/>
        </authorList>
    </citation>
    <scope>NUCLEOTIDE SEQUENCE [LARGE SCALE GENOMIC DNA]</scope>
    <source>
        <tissue evidence="2">Whole</tissue>
    </source>
</reference>
<proteinExistence type="predicted"/>
<feature type="region of interest" description="Disordered" evidence="1">
    <location>
        <begin position="34"/>
        <end position="65"/>
    </location>
</feature>
<evidence type="ECO:0000313" key="3">
    <source>
        <dbReference type="Proteomes" id="UP000036403"/>
    </source>
</evidence>
<keyword evidence="2" id="KW-0808">Transferase</keyword>
<evidence type="ECO:0000313" key="2">
    <source>
        <dbReference type="EMBL" id="KMQ81810.1"/>
    </source>
</evidence>
<sequence length="81" mass="9338">MSLTTYVKVIEIGKVGANIKIYRFDYDKENEGFDYDNENEGIDNNNENEGFDSDNENEGIDNEENEDLNRSIFLVTAYISL</sequence>
<feature type="compositionally biased region" description="Acidic residues" evidence="1">
    <location>
        <begin position="49"/>
        <end position="65"/>
    </location>
</feature>
<name>A0A0J7MMI3_LASNI</name>
<accession>A0A0J7MMI3</accession>
<dbReference type="Proteomes" id="UP000036403">
    <property type="component" value="Unassembled WGS sequence"/>
</dbReference>
<gene>
    <name evidence="2" type="ORF">RF55_25154</name>
</gene>
<dbReference type="AlphaFoldDB" id="A0A0J7MMI3"/>
<keyword evidence="3" id="KW-1185">Reference proteome</keyword>
<evidence type="ECO:0000256" key="1">
    <source>
        <dbReference type="SAM" id="MobiDB-lite"/>
    </source>
</evidence>
<dbReference type="EMBL" id="LBMM01031458">
    <property type="protein sequence ID" value="KMQ81810.1"/>
    <property type="molecule type" value="Genomic_DNA"/>
</dbReference>
<protein>
    <submittedName>
        <fullName evidence="2">Queuine-trna ribosyltransferase</fullName>
    </submittedName>
</protein>
<dbReference type="GO" id="GO:0016740">
    <property type="term" value="F:transferase activity"/>
    <property type="evidence" value="ECO:0007669"/>
    <property type="project" value="UniProtKB-KW"/>
</dbReference>
<dbReference type="PaxDb" id="67767-A0A0J7MMI3"/>
<comment type="caution">
    <text evidence="2">The sequence shown here is derived from an EMBL/GenBank/DDBJ whole genome shotgun (WGS) entry which is preliminary data.</text>
</comment>